<gene>
    <name evidence="8" type="ORF">R9Z33_17560</name>
</gene>
<evidence type="ECO:0000256" key="2">
    <source>
        <dbReference type="ARBA" id="ARBA00022475"/>
    </source>
</evidence>
<dbReference type="InterPro" id="IPR018076">
    <property type="entry name" value="T2SS_GspF_dom"/>
</dbReference>
<accession>A0ABZ0PE83</accession>
<dbReference type="Proteomes" id="UP001305521">
    <property type="component" value="Chromosome"/>
</dbReference>
<keyword evidence="2" id="KW-1003">Cell membrane</keyword>
<evidence type="ECO:0000256" key="1">
    <source>
        <dbReference type="ARBA" id="ARBA00004651"/>
    </source>
</evidence>
<protein>
    <submittedName>
        <fullName evidence="8">Type II secretion system F family protein</fullName>
    </submittedName>
</protein>
<feature type="transmembrane region" description="Helical" evidence="6">
    <location>
        <begin position="136"/>
        <end position="158"/>
    </location>
</feature>
<feature type="transmembrane region" description="Helical" evidence="6">
    <location>
        <begin position="286"/>
        <end position="310"/>
    </location>
</feature>
<comment type="subcellular location">
    <subcellularLocation>
        <location evidence="1">Cell membrane</location>
        <topology evidence="1">Multi-pass membrane protein</topology>
    </subcellularLocation>
</comment>
<dbReference type="EMBL" id="CP137852">
    <property type="protein sequence ID" value="WPB83911.1"/>
    <property type="molecule type" value="Genomic_DNA"/>
</dbReference>
<evidence type="ECO:0000256" key="6">
    <source>
        <dbReference type="SAM" id="Phobius"/>
    </source>
</evidence>
<keyword evidence="5 6" id="KW-0472">Membrane</keyword>
<dbReference type="PANTHER" id="PTHR35007:SF2">
    <property type="entry name" value="PILUS ASSEMBLE PROTEIN"/>
    <property type="match status" value="1"/>
</dbReference>
<evidence type="ECO:0000259" key="7">
    <source>
        <dbReference type="Pfam" id="PF00482"/>
    </source>
</evidence>
<evidence type="ECO:0000256" key="5">
    <source>
        <dbReference type="ARBA" id="ARBA00023136"/>
    </source>
</evidence>
<name>A0ABZ0PE83_9PROT</name>
<dbReference type="Pfam" id="PF00482">
    <property type="entry name" value="T2SSF"/>
    <property type="match status" value="1"/>
</dbReference>
<dbReference type="RefSeq" id="WP_318647868.1">
    <property type="nucleotide sequence ID" value="NZ_CP137852.1"/>
</dbReference>
<evidence type="ECO:0000313" key="8">
    <source>
        <dbReference type="EMBL" id="WPB83911.1"/>
    </source>
</evidence>
<feature type="transmembrane region" description="Helical" evidence="6">
    <location>
        <begin position="109"/>
        <end position="130"/>
    </location>
</feature>
<keyword evidence="3 6" id="KW-0812">Transmembrane</keyword>
<organism evidence="8 9">
    <name type="scientific">Sediminicoccus rosea</name>
    <dbReference type="NCBI Taxonomy" id="1225128"/>
    <lineage>
        <taxon>Bacteria</taxon>
        <taxon>Pseudomonadati</taxon>
        <taxon>Pseudomonadota</taxon>
        <taxon>Alphaproteobacteria</taxon>
        <taxon>Acetobacterales</taxon>
        <taxon>Roseomonadaceae</taxon>
        <taxon>Sediminicoccus</taxon>
    </lineage>
</organism>
<keyword evidence="9" id="KW-1185">Reference proteome</keyword>
<evidence type="ECO:0000256" key="4">
    <source>
        <dbReference type="ARBA" id="ARBA00022989"/>
    </source>
</evidence>
<sequence length="319" mass="33995">MAVPSDFGVLLLATAASAGAIGLAVLAAALLARSAEERDLGGRLKGLARPVDRAAGDEARASIGLAVLRPILRLGELLRDSAFTSAKDLAEFQMAVAAAGLNPRQAVPVLLGAKAALVVLLPLLAITLAWMHDYDLPQAGLLLAGALVLSVTGPNWIVTRLQRPFQKQLRRGLPDAIDLMVVAAEAGLGLESALERVAREMERSNRAIAVELNVLVQEMRMLPDRRLALQRMADRTGVDGFKQLAGTLSQTLRYGTPLTQALRVLAAEMRADRQLRLEEKAIRLPALLIGPLILFILPALFIALIGPSVLEMGRTFGGP</sequence>
<evidence type="ECO:0000313" key="9">
    <source>
        <dbReference type="Proteomes" id="UP001305521"/>
    </source>
</evidence>
<feature type="domain" description="Type II secretion system protein GspF" evidence="7">
    <location>
        <begin position="177"/>
        <end position="305"/>
    </location>
</feature>
<dbReference type="PANTHER" id="PTHR35007">
    <property type="entry name" value="INTEGRAL MEMBRANE PROTEIN-RELATED"/>
    <property type="match status" value="1"/>
</dbReference>
<evidence type="ECO:0000256" key="3">
    <source>
        <dbReference type="ARBA" id="ARBA00022692"/>
    </source>
</evidence>
<keyword evidence="4 6" id="KW-1133">Transmembrane helix</keyword>
<feature type="transmembrane region" description="Helical" evidence="6">
    <location>
        <begin position="12"/>
        <end position="32"/>
    </location>
</feature>
<proteinExistence type="predicted"/>
<reference evidence="8 9" key="1">
    <citation type="submission" date="2023-11" db="EMBL/GenBank/DDBJ databases">
        <title>Arctic aerobic anoxygenic photoheterotroph Sediminicoccus rosea KRV36 adapts its photosynthesis to long days of polar summer.</title>
        <authorList>
            <person name="Tomasch J."/>
            <person name="Kopejtka K."/>
            <person name="Bily T."/>
            <person name="Gardiner A.T."/>
            <person name="Gardian Z."/>
            <person name="Shivaramu S."/>
            <person name="Koblizek M."/>
            <person name="Engelhardt F."/>
            <person name="Kaftan D."/>
        </authorList>
    </citation>
    <scope>NUCLEOTIDE SEQUENCE [LARGE SCALE GENOMIC DNA]</scope>
    <source>
        <strain evidence="8 9">R-30</strain>
    </source>
</reference>